<dbReference type="EMBL" id="JAUFSA010000001">
    <property type="protein sequence ID" value="MDP7738067.1"/>
    <property type="molecule type" value="Genomic_DNA"/>
</dbReference>
<evidence type="ECO:0000256" key="1">
    <source>
        <dbReference type="SAM" id="MobiDB-lite"/>
    </source>
</evidence>
<protein>
    <recommendedName>
        <fullName evidence="5">PirG</fullName>
    </recommendedName>
</protein>
<gene>
    <name evidence="3" type="ORF">QXL92_25330</name>
</gene>
<evidence type="ECO:0000313" key="3">
    <source>
        <dbReference type="EMBL" id="MDP7738067.1"/>
    </source>
</evidence>
<feature type="region of interest" description="Disordered" evidence="1">
    <location>
        <begin position="82"/>
        <end position="176"/>
    </location>
</feature>
<sequence>MPNRRRRKLSKTMSAVAALAVASPCAYFLVYESTADTKPVEHHEFKRAASVADLPNELISALSQGLSQFGVNLPPVPALGGTSGASTGLGTTGLGSTPGLASPGLGTGGLGTTPGLASPGLTPTTPGALPGLTPPTAATGTGVNPALTSPTGVAPGLTSPSALSPATATGEVPISAPVGLDPGADGTYPILGDTSGLGGGAGTGLSPVSPAGAGSGGGGGLVSDLMQAANQLGASQAIDLLKGLIMPAIMQQVQGGAAGAPAAAGAVPALPGVPGAAGLTPVLPTAGAPGVPAVPALPAAGAPAAAIPAIPAAAVAEAPPV</sequence>
<feature type="compositionally biased region" description="Low complexity" evidence="1">
    <location>
        <begin position="82"/>
        <end position="104"/>
    </location>
</feature>
<evidence type="ECO:0008006" key="5">
    <source>
        <dbReference type="Google" id="ProtNLM"/>
    </source>
</evidence>
<feature type="chain" id="PRO_5042530732" description="PirG" evidence="2">
    <location>
        <begin position="29"/>
        <end position="321"/>
    </location>
</feature>
<dbReference type="Proteomes" id="UP001229081">
    <property type="component" value="Unassembled WGS sequence"/>
</dbReference>
<proteinExistence type="predicted"/>
<organism evidence="3 4">
    <name type="scientific">Mycobacterium paragordonae</name>
    <dbReference type="NCBI Taxonomy" id="1389713"/>
    <lineage>
        <taxon>Bacteria</taxon>
        <taxon>Bacillati</taxon>
        <taxon>Actinomycetota</taxon>
        <taxon>Actinomycetes</taxon>
        <taxon>Mycobacteriales</taxon>
        <taxon>Mycobacteriaceae</taxon>
        <taxon>Mycobacterium</taxon>
    </lineage>
</organism>
<dbReference type="RefSeq" id="WP_205879527.1">
    <property type="nucleotide sequence ID" value="NZ_JAUFSA010000001.1"/>
</dbReference>
<reference evidence="3" key="1">
    <citation type="submission" date="2023-06" db="EMBL/GenBank/DDBJ databases">
        <title>Identification of two novel mycobacterium reveal diversities and complexities of Mycobacterium gordonae clade.</title>
        <authorList>
            <person name="Matsumoto Y."/>
            <person name="Nakamura S."/>
            <person name="Motooka D."/>
            <person name="Fukushima K."/>
        </authorList>
    </citation>
    <scope>NUCLEOTIDE SEQUENCE</scope>
    <source>
        <strain evidence="3">TY812</strain>
    </source>
</reference>
<evidence type="ECO:0000313" key="4">
    <source>
        <dbReference type="Proteomes" id="UP001229081"/>
    </source>
</evidence>
<feature type="compositionally biased region" description="Polar residues" evidence="1">
    <location>
        <begin position="158"/>
        <end position="167"/>
    </location>
</feature>
<feature type="signal peptide" evidence="2">
    <location>
        <begin position="1"/>
        <end position="28"/>
    </location>
</feature>
<name>A0AAJ1S7R8_9MYCO</name>
<feature type="compositionally biased region" description="Low complexity" evidence="1">
    <location>
        <begin position="113"/>
        <end position="142"/>
    </location>
</feature>
<dbReference type="AlphaFoldDB" id="A0AAJ1S7R8"/>
<comment type="caution">
    <text evidence="3">The sequence shown here is derived from an EMBL/GenBank/DDBJ whole genome shotgun (WGS) entry which is preliminary data.</text>
</comment>
<accession>A0AAJ1S7R8</accession>
<keyword evidence="2" id="KW-0732">Signal</keyword>
<evidence type="ECO:0000256" key="2">
    <source>
        <dbReference type="SAM" id="SignalP"/>
    </source>
</evidence>